<keyword evidence="4" id="KW-0472">Membrane</keyword>
<comment type="similarity">
    <text evidence="1">Belongs to the EcnA/EcnB lipoprotein family.</text>
</comment>
<dbReference type="KEGG" id="cbw:RR42_m0157"/>
<evidence type="ECO:0000256" key="1">
    <source>
        <dbReference type="ARBA" id="ARBA00010296"/>
    </source>
</evidence>
<evidence type="ECO:0000256" key="2">
    <source>
        <dbReference type="ARBA" id="ARBA00022475"/>
    </source>
</evidence>
<evidence type="ECO:0000256" key="4">
    <source>
        <dbReference type="ARBA" id="ARBA00023136"/>
    </source>
</evidence>
<feature type="chain" id="PRO_5002181331" description="Entericidin A/B family lipoprotein" evidence="7">
    <location>
        <begin position="24"/>
        <end position="47"/>
    </location>
</feature>
<dbReference type="InterPro" id="IPR012556">
    <property type="entry name" value="Entericidin"/>
</dbReference>
<gene>
    <name evidence="8" type="ORF">RR42_m0157</name>
</gene>
<dbReference type="GO" id="GO:0009636">
    <property type="term" value="P:response to toxic substance"/>
    <property type="evidence" value="ECO:0007669"/>
    <property type="project" value="InterPro"/>
</dbReference>
<dbReference type="EMBL" id="CP010536">
    <property type="protein sequence ID" value="AJG17572.1"/>
    <property type="molecule type" value="Genomic_DNA"/>
</dbReference>
<evidence type="ECO:0000313" key="9">
    <source>
        <dbReference type="Proteomes" id="UP000031843"/>
    </source>
</evidence>
<protein>
    <recommendedName>
        <fullName evidence="10">Entericidin A/B family lipoprotein</fullName>
    </recommendedName>
</protein>
<keyword evidence="6" id="KW-0449">Lipoprotein</keyword>
<keyword evidence="9" id="KW-1185">Reference proteome</keyword>
<keyword evidence="2" id="KW-1003">Cell membrane</keyword>
<dbReference type="AlphaFoldDB" id="A0A0C4XYM1"/>
<evidence type="ECO:0000256" key="7">
    <source>
        <dbReference type="SAM" id="SignalP"/>
    </source>
</evidence>
<evidence type="ECO:0008006" key="10">
    <source>
        <dbReference type="Google" id="ProtNLM"/>
    </source>
</evidence>
<accession>A0A0C4XYM1</accession>
<dbReference type="PROSITE" id="PS51257">
    <property type="entry name" value="PROKAR_LIPOPROTEIN"/>
    <property type="match status" value="1"/>
</dbReference>
<evidence type="ECO:0000256" key="6">
    <source>
        <dbReference type="ARBA" id="ARBA00023288"/>
    </source>
</evidence>
<name>A0A0C4XYM1_9BURK</name>
<dbReference type="Pfam" id="PF08085">
    <property type="entry name" value="Entericidin"/>
    <property type="match status" value="1"/>
</dbReference>
<reference evidence="8 9" key="1">
    <citation type="journal article" date="2015" name="Genome Announc.">
        <title>Complete Genome Sequence of Cupriavidus basilensis 4G11, Isolated from the Oak Ridge Field Research Center Site.</title>
        <authorList>
            <person name="Ray J."/>
            <person name="Waters R.J."/>
            <person name="Skerker J.M."/>
            <person name="Kuehl J.V."/>
            <person name="Price M.N."/>
            <person name="Huang J."/>
            <person name="Chakraborty R."/>
            <person name="Arkin A.P."/>
            <person name="Deutschbauer A."/>
        </authorList>
    </citation>
    <scope>NUCLEOTIDE SEQUENCE [LARGE SCALE GENOMIC DNA]</scope>
    <source>
        <strain evidence="8">4G11</strain>
    </source>
</reference>
<proteinExistence type="inferred from homology"/>
<keyword evidence="5" id="KW-0564">Palmitate</keyword>
<evidence type="ECO:0000313" key="8">
    <source>
        <dbReference type="EMBL" id="AJG17572.1"/>
    </source>
</evidence>
<dbReference type="GO" id="GO:0016020">
    <property type="term" value="C:membrane"/>
    <property type="evidence" value="ECO:0007669"/>
    <property type="project" value="InterPro"/>
</dbReference>
<dbReference type="RefSeq" id="WP_043342884.1">
    <property type="nucleotide sequence ID" value="NZ_CP010536.1"/>
</dbReference>
<keyword evidence="3 7" id="KW-0732">Signal</keyword>
<sequence>MRKLMALCALAGVVLVTGCNTMAGAGKDIEKGGEKVQGAAESVKQKM</sequence>
<dbReference type="Proteomes" id="UP000031843">
    <property type="component" value="Chromosome main"/>
</dbReference>
<feature type="signal peptide" evidence="7">
    <location>
        <begin position="1"/>
        <end position="23"/>
    </location>
</feature>
<evidence type="ECO:0000256" key="5">
    <source>
        <dbReference type="ARBA" id="ARBA00023139"/>
    </source>
</evidence>
<dbReference type="OrthoDB" id="9181810at2"/>
<organism evidence="8 9">
    <name type="scientific">Cupriavidus basilensis</name>
    <dbReference type="NCBI Taxonomy" id="68895"/>
    <lineage>
        <taxon>Bacteria</taxon>
        <taxon>Pseudomonadati</taxon>
        <taxon>Pseudomonadota</taxon>
        <taxon>Betaproteobacteria</taxon>
        <taxon>Burkholderiales</taxon>
        <taxon>Burkholderiaceae</taxon>
        <taxon>Cupriavidus</taxon>
    </lineage>
</organism>
<evidence type="ECO:0000256" key="3">
    <source>
        <dbReference type="ARBA" id="ARBA00022729"/>
    </source>
</evidence>